<dbReference type="EMBL" id="LNJP01000003">
    <property type="protein sequence ID" value="KWZ31554.1"/>
    <property type="molecule type" value="Genomic_DNA"/>
</dbReference>
<organism evidence="16 17">
    <name type="scientific">Burkholderia anthina</name>
    <dbReference type="NCBI Taxonomy" id="179879"/>
    <lineage>
        <taxon>Bacteria</taxon>
        <taxon>Pseudomonadati</taxon>
        <taxon>Pseudomonadota</taxon>
        <taxon>Betaproteobacteria</taxon>
        <taxon>Burkholderiales</taxon>
        <taxon>Burkholderiaceae</taxon>
        <taxon>Burkholderia</taxon>
        <taxon>Burkholderia cepacia complex</taxon>
    </lineage>
</organism>
<comment type="subcellular location">
    <subcellularLocation>
        <location evidence="2">Cell outer membrane</location>
    </subcellularLocation>
    <subcellularLocation>
        <location evidence="1">Cell surface</location>
    </subcellularLocation>
</comment>
<evidence type="ECO:0000259" key="13">
    <source>
        <dbReference type="Pfam" id="PF05658"/>
    </source>
</evidence>
<evidence type="ECO:0000256" key="5">
    <source>
        <dbReference type="ARBA" id="ARBA00022452"/>
    </source>
</evidence>
<evidence type="ECO:0000256" key="1">
    <source>
        <dbReference type="ARBA" id="ARBA00004241"/>
    </source>
</evidence>
<keyword evidence="10" id="KW-0998">Cell outer membrane</keyword>
<sequence length="977" mass="93264">MNKTYRNIWNTATGTWTAVAETARSRSKGSARAARQAVAVLALGSASIGGAFAADACTTEDGKGGSLDAAGVCKVTAPRTIGTSSIGTMAALEDTFFKANPGASAGAATADGSGGIAVGALSHATGELSVALGYQANALGERTIAIGSGSGVNAAAQYGIAIGRLATVSDAGVNSVALGQASVADRQNTVSVGSTALQRQITNLAAGTQATDAVNVSQLQPVVTALGGGATINSTTGAVTGPTYTLANGGTQTTVGDALGALDGNITTINNKLATVVTDDYVKVDTTSGATAAQAGVSALAVGANAQGTGSRATAVGNNSVASDANSAAFGMGTTASGNASTAIGAYASATGYHSSALGVASIASGSESVAIGTNSRADRDNSVSVGSSTLQRQITNMAAGTQGTDAVNVSQLSPVVTALGGGAAIDPTTGAVTGPTYTLTNGGTQTTVGGALGALDGALTTANGNIARNTGDIADLASQIGSGTVGLVQQAGAGANITVGANTDGTAVDFTGTAGARKLTGVDAGAVTATSKDAVNGSQLHGVSSSVASAIGGGSTVNADGSISAPSFSLGDGSGGTTTVHSVGDAVTNLDGRVTTNEGAVASLADQIGNGKVGLVQQAGPGANITVGANTDGAAVSFVGTAGARKLSGVANGVNDDDAVTIAQLKATGLIDYTGKEIAAVTYDDISLGSVTFGGTGGTKLLNVAPGLIAAGSMEAVNGGQLHDLQERFAQEYARLDGRVGNLESGGGSGGSGGGGGSDGNVGRGTGGDGSLVVGNGSVASGENSTAVGQGAVASGDNGSAFGQGSAASGSNSSAIGQGSVASGSDSTAIGQGSKATGNGSVAIGAGSVADRDDSVSVGSAGHERQITNVANGTAPTDAVNVRQLDQRIGETNRMINDVAKNAYAGVAAAMAMPNLTPSQPGKTVVAAGAANYKSGSAIAAGATYRTRDGKWLMNGAVSVTSTGDAGVRAQVGYEF</sequence>
<feature type="domain" description="Trimeric autotransporter adhesin YadA-like stalk" evidence="14">
    <location>
        <begin position="647"/>
        <end position="669"/>
    </location>
</feature>
<accession>A0AAW3PSN1</accession>
<dbReference type="Pfam" id="PF03895">
    <property type="entry name" value="YadA_anchor"/>
    <property type="match status" value="1"/>
</dbReference>
<feature type="domain" description="Trimeric autotransporter adhesin YadA-like stalk" evidence="14">
    <location>
        <begin position="394"/>
        <end position="423"/>
    </location>
</feature>
<dbReference type="InterPro" id="IPR011049">
    <property type="entry name" value="Serralysin-like_metalloprot_C"/>
</dbReference>
<keyword evidence="9" id="KW-0472">Membrane</keyword>
<dbReference type="Pfam" id="PF05662">
    <property type="entry name" value="YadA_stalk"/>
    <property type="match status" value="6"/>
</dbReference>
<proteinExistence type="inferred from homology"/>
<keyword evidence="7" id="KW-0732">Signal</keyword>
<name>A0AAW3PSN1_9BURK</name>
<keyword evidence="6" id="KW-0812">Transmembrane</keyword>
<feature type="compositionally biased region" description="Polar residues" evidence="11">
    <location>
        <begin position="822"/>
        <end position="841"/>
    </location>
</feature>
<feature type="domain" description="Trimeric autotransporter adhesin YadA-like head" evidence="13">
    <location>
        <begin position="823"/>
        <end position="849"/>
    </location>
</feature>
<evidence type="ECO:0000256" key="7">
    <source>
        <dbReference type="ARBA" id="ARBA00022729"/>
    </source>
</evidence>
<gene>
    <name evidence="16" type="ORF">WS64_25115</name>
</gene>
<evidence type="ECO:0000259" key="15">
    <source>
        <dbReference type="Pfam" id="PF13018"/>
    </source>
</evidence>
<dbReference type="Pfam" id="PF05658">
    <property type="entry name" value="YadA_head"/>
    <property type="match status" value="7"/>
</dbReference>
<evidence type="ECO:0000259" key="14">
    <source>
        <dbReference type="Pfam" id="PF05662"/>
    </source>
</evidence>
<feature type="compositionally biased region" description="Polar residues" evidence="11">
    <location>
        <begin position="779"/>
        <end position="789"/>
    </location>
</feature>
<feature type="domain" description="Trimeric autotransporter adhesin YadA-like head" evidence="13">
    <location>
        <begin position="364"/>
        <end position="389"/>
    </location>
</feature>
<evidence type="ECO:0008006" key="18">
    <source>
        <dbReference type="Google" id="ProtNLM"/>
    </source>
</evidence>
<dbReference type="Gene3D" id="3.30.1300.30">
    <property type="entry name" value="GSPII I/J protein-like"/>
    <property type="match status" value="1"/>
</dbReference>
<evidence type="ECO:0000256" key="9">
    <source>
        <dbReference type="ARBA" id="ARBA00023136"/>
    </source>
</evidence>
<feature type="domain" description="Trimeric autotransporter adhesin YadA-like stalk" evidence="14">
    <location>
        <begin position="867"/>
        <end position="904"/>
    </location>
</feature>
<feature type="domain" description="Trimeric autotransporter adhesin YadA-like head" evidence="13">
    <location>
        <begin position="172"/>
        <end position="194"/>
    </location>
</feature>
<evidence type="ECO:0000256" key="8">
    <source>
        <dbReference type="ARBA" id="ARBA00022927"/>
    </source>
</evidence>
<evidence type="ECO:0000256" key="6">
    <source>
        <dbReference type="ARBA" id="ARBA00022692"/>
    </source>
</evidence>
<keyword evidence="5" id="KW-1134">Transmembrane beta strand</keyword>
<feature type="domain" description="Trimeric autotransporter adhesin YadA-like stalk" evidence="14">
    <location>
        <begin position="519"/>
        <end position="562"/>
    </location>
</feature>
<dbReference type="InterPro" id="IPR005594">
    <property type="entry name" value="YadA_C"/>
</dbReference>
<dbReference type="InterPro" id="IPR008635">
    <property type="entry name" value="Coiled_stalk_dom"/>
</dbReference>
<evidence type="ECO:0000313" key="16">
    <source>
        <dbReference type="EMBL" id="KWZ31554.1"/>
    </source>
</evidence>
<evidence type="ECO:0000259" key="12">
    <source>
        <dbReference type="Pfam" id="PF03895"/>
    </source>
</evidence>
<feature type="domain" description="Trimeric autotransporter adhesin YadA-like stalk" evidence="14">
    <location>
        <begin position="200"/>
        <end position="236"/>
    </location>
</feature>
<dbReference type="Gene3D" id="2.150.10.10">
    <property type="entry name" value="Serralysin-like metalloprotease, C-terminal"/>
    <property type="match status" value="6"/>
</dbReference>
<dbReference type="SUPFAM" id="SSF101967">
    <property type="entry name" value="Adhesin YadA, collagen-binding domain"/>
    <property type="match status" value="3"/>
</dbReference>
<evidence type="ECO:0000256" key="10">
    <source>
        <dbReference type="ARBA" id="ARBA00023237"/>
    </source>
</evidence>
<dbReference type="RefSeq" id="WP_060968044.1">
    <property type="nucleotide sequence ID" value="NZ_LNJP01000003.1"/>
</dbReference>
<dbReference type="InterPro" id="IPR008640">
    <property type="entry name" value="Adhesin_Head_dom"/>
</dbReference>
<feature type="domain" description="ESPR" evidence="15">
    <location>
        <begin position="1"/>
        <end position="47"/>
    </location>
</feature>
<dbReference type="SUPFAM" id="SSF54523">
    <property type="entry name" value="Pili subunits"/>
    <property type="match status" value="1"/>
</dbReference>
<dbReference type="AlphaFoldDB" id="A0AAW3PSN1"/>
<feature type="domain" description="Trimeric autotransporter adhesin YadA-like head" evidence="13">
    <location>
        <begin position="781"/>
        <end position="807"/>
    </location>
</feature>
<dbReference type="GO" id="GO:0009986">
    <property type="term" value="C:cell surface"/>
    <property type="evidence" value="ECO:0007669"/>
    <property type="project" value="UniProtKB-SubCell"/>
</dbReference>
<keyword evidence="4" id="KW-0813">Transport</keyword>
<feature type="region of interest" description="Disordered" evidence="11">
    <location>
        <begin position="741"/>
        <end position="867"/>
    </location>
</feature>
<dbReference type="GO" id="GO:0009279">
    <property type="term" value="C:cell outer membrane"/>
    <property type="evidence" value="ECO:0007669"/>
    <property type="project" value="UniProtKB-SubCell"/>
</dbReference>
<evidence type="ECO:0000256" key="2">
    <source>
        <dbReference type="ARBA" id="ARBA00004442"/>
    </source>
</evidence>
<feature type="domain" description="Trimeric autotransporter adhesin YadA-like C-terminal membrane anchor" evidence="12">
    <location>
        <begin position="919"/>
        <end position="977"/>
    </location>
</feature>
<feature type="compositionally biased region" description="Low complexity" evidence="11">
    <location>
        <begin position="799"/>
        <end position="821"/>
    </location>
</feature>
<dbReference type="GO" id="GO:0015031">
    <property type="term" value="P:protein transport"/>
    <property type="evidence" value="ECO:0007669"/>
    <property type="project" value="UniProtKB-KW"/>
</dbReference>
<feature type="domain" description="Trimeric autotransporter adhesin YadA-like head" evidence="13">
    <location>
        <begin position="124"/>
        <end position="150"/>
    </location>
</feature>
<feature type="compositionally biased region" description="Gly residues" evidence="11">
    <location>
        <begin position="745"/>
        <end position="771"/>
    </location>
</feature>
<keyword evidence="8" id="KW-0653">Protein transport</keyword>
<evidence type="ECO:0000256" key="3">
    <source>
        <dbReference type="ARBA" id="ARBA00005848"/>
    </source>
</evidence>
<dbReference type="InterPro" id="IPR045584">
    <property type="entry name" value="Pilin-like"/>
</dbReference>
<feature type="domain" description="Trimeric autotransporter adhesin YadA-like head" evidence="13">
    <location>
        <begin position="336"/>
        <end position="359"/>
    </location>
</feature>
<comment type="similarity">
    <text evidence="3">Belongs to the autotransporter-2 (AT-2) (TC 1.B.40) family.</text>
</comment>
<dbReference type="Proteomes" id="UP000070434">
    <property type="component" value="Unassembled WGS sequence"/>
</dbReference>
<reference evidence="16 17" key="1">
    <citation type="submission" date="2015-11" db="EMBL/GenBank/DDBJ databases">
        <authorList>
            <person name="Sahl J."/>
            <person name="Wagner D."/>
            <person name="Keim P."/>
        </authorList>
    </citation>
    <scope>NUCLEOTIDE SEQUENCE [LARGE SCALE GENOMIC DNA]</scope>
    <source>
        <strain evidence="16 17">AZ-4-2-10-S1-D7</strain>
    </source>
</reference>
<dbReference type="Pfam" id="PF13018">
    <property type="entry name" value="ESPR"/>
    <property type="match status" value="1"/>
</dbReference>
<comment type="caution">
    <text evidence="16">The sequence shown here is derived from an EMBL/GenBank/DDBJ whole genome shotgun (WGS) entry which is preliminary data.</text>
</comment>
<dbReference type="InterPro" id="IPR024973">
    <property type="entry name" value="ESPR"/>
</dbReference>
<evidence type="ECO:0000256" key="11">
    <source>
        <dbReference type="SAM" id="MobiDB-lite"/>
    </source>
</evidence>
<protein>
    <recommendedName>
        <fullName evidence="18">Adhesin</fullName>
    </recommendedName>
</protein>
<evidence type="ECO:0000313" key="17">
    <source>
        <dbReference type="Proteomes" id="UP000070434"/>
    </source>
</evidence>
<dbReference type="CDD" id="cd12820">
    <property type="entry name" value="LbR_YadA-like"/>
    <property type="match status" value="2"/>
</dbReference>
<feature type="domain" description="Trimeric autotransporter adhesin YadA-like stalk" evidence="14">
    <location>
        <begin position="703"/>
        <end position="732"/>
    </location>
</feature>
<evidence type="ECO:0000256" key="4">
    <source>
        <dbReference type="ARBA" id="ARBA00022448"/>
    </source>
</evidence>
<feature type="domain" description="Trimeric autotransporter adhesin YadA-like head" evidence="13">
    <location>
        <begin position="309"/>
        <end position="333"/>
    </location>
</feature>